<organism evidence="1 2">
    <name type="scientific">Pocillopora meandrina</name>
    <dbReference type="NCBI Taxonomy" id="46732"/>
    <lineage>
        <taxon>Eukaryota</taxon>
        <taxon>Metazoa</taxon>
        <taxon>Cnidaria</taxon>
        <taxon>Anthozoa</taxon>
        <taxon>Hexacorallia</taxon>
        <taxon>Scleractinia</taxon>
        <taxon>Astrocoeniina</taxon>
        <taxon>Pocilloporidae</taxon>
        <taxon>Pocillopora</taxon>
    </lineage>
</organism>
<gene>
    <name evidence="1" type="ORF">PMEA_00024923</name>
</gene>
<evidence type="ECO:0000313" key="2">
    <source>
        <dbReference type="Proteomes" id="UP001159428"/>
    </source>
</evidence>
<proteinExistence type="predicted"/>
<dbReference type="Proteomes" id="UP001159428">
    <property type="component" value="Unassembled WGS sequence"/>
</dbReference>
<feature type="non-terminal residue" evidence="1">
    <location>
        <position position="1"/>
    </location>
</feature>
<comment type="caution">
    <text evidence="1">The sequence shown here is derived from an EMBL/GenBank/DDBJ whole genome shotgun (WGS) entry which is preliminary data.</text>
</comment>
<keyword evidence="2" id="KW-1185">Reference proteome</keyword>
<reference evidence="1 2" key="1">
    <citation type="submission" date="2022-05" db="EMBL/GenBank/DDBJ databases">
        <authorList>
            <consortium name="Genoscope - CEA"/>
            <person name="William W."/>
        </authorList>
    </citation>
    <scope>NUCLEOTIDE SEQUENCE [LARGE SCALE GENOMIC DNA]</scope>
</reference>
<sequence length="117" mass="13665">SLSLKDPVYGPNPVALLCNYSTHLLFHLPNLKRVDSYNVDDKTLKELAETTVVKKKMYYNMRVKTMQRNKADLLFRLETERATLQAEPRNRMLKLFSAVKDIEREVEEQREGLSSSF</sequence>
<accession>A0AAU9XKZ3</accession>
<dbReference type="AlphaFoldDB" id="A0AAU9XKZ3"/>
<evidence type="ECO:0000313" key="1">
    <source>
        <dbReference type="EMBL" id="CAH3150767.1"/>
    </source>
</evidence>
<protein>
    <submittedName>
        <fullName evidence="1">Uncharacterized protein</fullName>
    </submittedName>
</protein>
<dbReference type="EMBL" id="CALNXJ010000048">
    <property type="protein sequence ID" value="CAH3150767.1"/>
    <property type="molecule type" value="Genomic_DNA"/>
</dbReference>
<name>A0AAU9XKZ3_9CNID</name>
<feature type="non-terminal residue" evidence="1">
    <location>
        <position position="117"/>
    </location>
</feature>